<name>A0A261RYC8_9BORD</name>
<dbReference type="EMBL" id="NEVM01000005">
    <property type="protein sequence ID" value="OZI29925.1"/>
    <property type="molecule type" value="Genomic_DNA"/>
</dbReference>
<dbReference type="AlphaFoldDB" id="A0A261RYC8"/>
<comment type="caution">
    <text evidence="2">The sequence shown here is derived from an EMBL/GenBank/DDBJ whole genome shotgun (WGS) entry which is preliminary data.</text>
</comment>
<keyword evidence="3" id="KW-1185">Reference proteome</keyword>
<organism evidence="2 3">
    <name type="scientific">Bordetella genomosp. 10</name>
    <dbReference type="NCBI Taxonomy" id="1416804"/>
    <lineage>
        <taxon>Bacteria</taxon>
        <taxon>Pseudomonadati</taxon>
        <taxon>Pseudomonadota</taxon>
        <taxon>Betaproteobacteria</taxon>
        <taxon>Burkholderiales</taxon>
        <taxon>Alcaligenaceae</taxon>
        <taxon>Bordetella</taxon>
    </lineage>
</organism>
<evidence type="ECO:0000313" key="3">
    <source>
        <dbReference type="Proteomes" id="UP000216020"/>
    </source>
</evidence>
<accession>A0A261RYC8</accession>
<dbReference type="Proteomes" id="UP000216020">
    <property type="component" value="Unassembled WGS sequence"/>
</dbReference>
<reference evidence="3" key="1">
    <citation type="submission" date="2017-05" db="EMBL/GenBank/DDBJ databases">
        <title>Complete and WGS of Bordetella genogroups.</title>
        <authorList>
            <person name="Spilker T."/>
            <person name="Lipuma J."/>
        </authorList>
    </citation>
    <scope>NUCLEOTIDE SEQUENCE [LARGE SCALE GENOMIC DNA]</scope>
    <source>
        <strain evidence="3">AU16122</strain>
    </source>
</reference>
<feature type="region of interest" description="Disordered" evidence="1">
    <location>
        <begin position="1"/>
        <end position="29"/>
    </location>
</feature>
<protein>
    <submittedName>
        <fullName evidence="2">Uncharacterized protein</fullName>
    </submittedName>
</protein>
<proteinExistence type="predicted"/>
<evidence type="ECO:0000313" key="2">
    <source>
        <dbReference type="EMBL" id="OZI29925.1"/>
    </source>
</evidence>
<gene>
    <name evidence="2" type="ORF">CAL29_17685</name>
</gene>
<evidence type="ECO:0000256" key="1">
    <source>
        <dbReference type="SAM" id="MobiDB-lite"/>
    </source>
</evidence>
<sequence>MRAPASAMRRGPGRRGPAARGASPGGAASRIAYRSGEGAWRRRRAVWIGAGIGQCTRAAPVVRVFAVRRGLRRRTLP</sequence>